<dbReference type="InterPro" id="IPR040079">
    <property type="entry name" value="Glutathione_S-Trfase"/>
</dbReference>
<dbReference type="Pfam" id="PF02798">
    <property type="entry name" value="GST_N"/>
    <property type="match status" value="1"/>
</dbReference>
<dbReference type="EMBL" id="FNXT01001227">
    <property type="protein sequence ID" value="SZX75264.1"/>
    <property type="molecule type" value="Genomic_DNA"/>
</dbReference>
<dbReference type="InterPro" id="IPR010987">
    <property type="entry name" value="Glutathione-S-Trfase_C-like"/>
</dbReference>
<dbReference type="Gene3D" id="1.20.1050.10">
    <property type="match status" value="1"/>
</dbReference>
<dbReference type="InterPro" id="IPR004046">
    <property type="entry name" value="GST_C"/>
</dbReference>
<evidence type="ECO:0008006" key="5">
    <source>
        <dbReference type="Google" id="ProtNLM"/>
    </source>
</evidence>
<evidence type="ECO:0000313" key="3">
    <source>
        <dbReference type="EMBL" id="SZX75264.1"/>
    </source>
</evidence>
<dbReference type="Proteomes" id="UP000256970">
    <property type="component" value="Unassembled WGS sequence"/>
</dbReference>
<keyword evidence="4" id="KW-1185">Reference proteome</keyword>
<name>A0A383WE26_TETOB</name>
<dbReference type="Gene3D" id="3.40.30.10">
    <property type="entry name" value="Glutaredoxin"/>
    <property type="match status" value="1"/>
</dbReference>
<feature type="domain" description="GST C-terminal" evidence="2">
    <location>
        <begin position="86"/>
        <end position="225"/>
    </location>
</feature>
<gene>
    <name evidence="3" type="ORF">BQ4739_LOCUS15553</name>
</gene>
<feature type="domain" description="GST N-terminal" evidence="1">
    <location>
        <begin position="7"/>
        <end position="84"/>
    </location>
</feature>
<organism evidence="3 4">
    <name type="scientific">Tetradesmus obliquus</name>
    <name type="common">Green alga</name>
    <name type="synonym">Acutodesmus obliquus</name>
    <dbReference type="NCBI Taxonomy" id="3088"/>
    <lineage>
        <taxon>Eukaryota</taxon>
        <taxon>Viridiplantae</taxon>
        <taxon>Chlorophyta</taxon>
        <taxon>core chlorophytes</taxon>
        <taxon>Chlorophyceae</taxon>
        <taxon>CS clade</taxon>
        <taxon>Sphaeropleales</taxon>
        <taxon>Scenedesmaceae</taxon>
        <taxon>Tetradesmus</taxon>
    </lineage>
</organism>
<dbReference type="SFLD" id="SFLDG01205">
    <property type="entry name" value="AMPS.1"/>
    <property type="match status" value="1"/>
</dbReference>
<dbReference type="CDD" id="cd03039">
    <property type="entry name" value="GST_N_Sigma_like"/>
    <property type="match status" value="1"/>
</dbReference>
<dbReference type="GO" id="GO:0006749">
    <property type="term" value="P:glutathione metabolic process"/>
    <property type="evidence" value="ECO:0007669"/>
    <property type="project" value="TreeGrafter"/>
</dbReference>
<sequence length="225" mass="24072">MSSSSAPVPVLTYFNVPGRGEIARLLFTIGKVDFEDKQVVFEEWGALKPTTPFGQIPILQVGDTVAAQSAAIDHYAAKLAGLQPQDPLQALLVDQTYHFVTSDIHTALISPTAKLAGEEQLKARQALSAPGGPLKSKLAQLEKLVAGRSGKFIVGEQLSLADLSVFNFLGMLKSGFWAGIPADVASDFPALTVFRNQIASLPEIAAYYAAATDELRVKGYRPDEA</sequence>
<dbReference type="SUPFAM" id="SSF47616">
    <property type="entry name" value="GST C-terminal domain-like"/>
    <property type="match status" value="1"/>
</dbReference>
<dbReference type="SFLD" id="SFLDS00019">
    <property type="entry name" value="Glutathione_Transferase_(cytos"/>
    <property type="match status" value="1"/>
</dbReference>
<dbReference type="InterPro" id="IPR004045">
    <property type="entry name" value="Glutathione_S-Trfase_N"/>
</dbReference>
<accession>A0A383WE26</accession>
<evidence type="ECO:0000313" key="4">
    <source>
        <dbReference type="Proteomes" id="UP000256970"/>
    </source>
</evidence>
<dbReference type="Pfam" id="PF14497">
    <property type="entry name" value="GST_C_3"/>
    <property type="match status" value="1"/>
</dbReference>
<dbReference type="PANTHER" id="PTHR11571:SF150">
    <property type="entry name" value="GLUTATHIONE S-TRANSFERASE"/>
    <property type="match status" value="1"/>
</dbReference>
<proteinExistence type="predicted"/>
<dbReference type="SFLD" id="SFLDG00363">
    <property type="entry name" value="AMPS_(cytGST):_Alpha-__Mu-__Pi"/>
    <property type="match status" value="1"/>
</dbReference>
<dbReference type="InterPro" id="IPR036249">
    <property type="entry name" value="Thioredoxin-like_sf"/>
</dbReference>
<protein>
    <recommendedName>
        <fullName evidence="5">Glutathione S-transferase</fullName>
    </recommendedName>
</protein>
<dbReference type="SUPFAM" id="SSF52833">
    <property type="entry name" value="Thioredoxin-like"/>
    <property type="match status" value="1"/>
</dbReference>
<reference evidence="3 4" key="1">
    <citation type="submission" date="2016-10" db="EMBL/GenBank/DDBJ databases">
        <authorList>
            <person name="Cai Z."/>
        </authorList>
    </citation>
    <scope>NUCLEOTIDE SEQUENCE [LARGE SCALE GENOMIC DNA]</scope>
</reference>
<dbReference type="AlphaFoldDB" id="A0A383WE26"/>
<dbReference type="InterPro" id="IPR036282">
    <property type="entry name" value="Glutathione-S-Trfase_C_sf"/>
</dbReference>
<dbReference type="PANTHER" id="PTHR11571">
    <property type="entry name" value="GLUTATHIONE S-TRANSFERASE"/>
    <property type="match status" value="1"/>
</dbReference>
<dbReference type="PROSITE" id="PS50404">
    <property type="entry name" value="GST_NTER"/>
    <property type="match status" value="1"/>
</dbReference>
<dbReference type="STRING" id="3088.A0A383WE26"/>
<evidence type="ECO:0000259" key="1">
    <source>
        <dbReference type="PROSITE" id="PS50404"/>
    </source>
</evidence>
<evidence type="ECO:0000259" key="2">
    <source>
        <dbReference type="PROSITE" id="PS50405"/>
    </source>
</evidence>
<dbReference type="InterPro" id="IPR050213">
    <property type="entry name" value="GST_superfamily"/>
</dbReference>
<dbReference type="GO" id="GO:0004364">
    <property type="term" value="F:glutathione transferase activity"/>
    <property type="evidence" value="ECO:0007669"/>
    <property type="project" value="TreeGrafter"/>
</dbReference>
<dbReference type="PROSITE" id="PS50405">
    <property type="entry name" value="GST_CTER"/>
    <property type="match status" value="1"/>
</dbReference>